<dbReference type="PANTHER" id="PTHR35101:SF12">
    <property type="entry name" value="OS02G0162600 PROTEIN"/>
    <property type="match status" value="1"/>
</dbReference>
<evidence type="ECO:0000313" key="2">
    <source>
        <dbReference type="Proteomes" id="UP000032180"/>
    </source>
</evidence>
<reference evidence="1" key="3">
    <citation type="submission" date="2015-04" db="UniProtKB">
        <authorList>
            <consortium name="EnsemblPlants"/>
        </authorList>
    </citation>
    <scope>IDENTIFICATION</scope>
</reference>
<protein>
    <submittedName>
        <fullName evidence="1">Uncharacterized protein</fullName>
    </submittedName>
</protein>
<dbReference type="PANTHER" id="PTHR35101">
    <property type="entry name" value="OS02G0162600 PROTEIN"/>
    <property type="match status" value="1"/>
</dbReference>
<dbReference type="Proteomes" id="UP000032180">
    <property type="component" value="Chromosome 2"/>
</dbReference>
<dbReference type="eggNOG" id="ENOG502S76P">
    <property type="taxonomic scope" value="Eukaryota"/>
</dbReference>
<dbReference type="AlphaFoldDB" id="A0A0D9VCI6"/>
<keyword evidence="2" id="KW-1185">Reference proteome</keyword>
<name>A0A0D9VCI6_9ORYZ</name>
<reference evidence="2" key="2">
    <citation type="submission" date="2013-12" db="EMBL/GenBank/DDBJ databases">
        <authorList>
            <person name="Yu Y."/>
            <person name="Lee S."/>
            <person name="de Baynast K."/>
            <person name="Wissotski M."/>
            <person name="Liu L."/>
            <person name="Talag J."/>
            <person name="Goicoechea J."/>
            <person name="Angelova A."/>
            <person name="Jetty R."/>
            <person name="Kudrna D."/>
            <person name="Golser W."/>
            <person name="Rivera L."/>
            <person name="Zhang J."/>
            <person name="Wing R."/>
        </authorList>
    </citation>
    <scope>NUCLEOTIDE SEQUENCE</scope>
</reference>
<dbReference type="Gramene" id="LPERR02G04210.1">
    <property type="protein sequence ID" value="LPERR02G04210.1"/>
    <property type="gene ID" value="LPERR02G04210"/>
</dbReference>
<reference evidence="1 2" key="1">
    <citation type="submission" date="2012-08" db="EMBL/GenBank/DDBJ databases">
        <title>Oryza genome evolution.</title>
        <authorList>
            <person name="Wing R.A."/>
        </authorList>
    </citation>
    <scope>NUCLEOTIDE SEQUENCE</scope>
</reference>
<accession>A0A0D9VCI6</accession>
<sequence length="124" mass="13555">MAKAQATARIMTEVAPPQVVSVMRRRKHVARSLDTIAEDDDCRELIYGGDKKQINAATSKATASTFATAPFAVDRQPVPAARGYMKELSKWFSNNNGVHGHEGWPEDHRRAVYGITTGLSSRAG</sequence>
<dbReference type="EnsemblPlants" id="LPERR02G04210.1">
    <property type="protein sequence ID" value="LPERR02G04210.1"/>
    <property type="gene ID" value="LPERR02G04210"/>
</dbReference>
<evidence type="ECO:0000313" key="1">
    <source>
        <dbReference type="EnsemblPlants" id="LPERR02G04210.1"/>
    </source>
</evidence>
<organism evidence="1 2">
    <name type="scientific">Leersia perrieri</name>
    <dbReference type="NCBI Taxonomy" id="77586"/>
    <lineage>
        <taxon>Eukaryota</taxon>
        <taxon>Viridiplantae</taxon>
        <taxon>Streptophyta</taxon>
        <taxon>Embryophyta</taxon>
        <taxon>Tracheophyta</taxon>
        <taxon>Spermatophyta</taxon>
        <taxon>Magnoliopsida</taxon>
        <taxon>Liliopsida</taxon>
        <taxon>Poales</taxon>
        <taxon>Poaceae</taxon>
        <taxon>BOP clade</taxon>
        <taxon>Oryzoideae</taxon>
        <taxon>Oryzeae</taxon>
        <taxon>Oryzinae</taxon>
        <taxon>Leersia</taxon>
    </lineage>
</organism>
<dbReference type="HOGENOM" id="CLU_130101_0_0_1"/>
<proteinExistence type="predicted"/>
<dbReference type="STRING" id="77586.A0A0D9VCI6"/>